<dbReference type="GO" id="GO:0006935">
    <property type="term" value="P:chemotaxis"/>
    <property type="evidence" value="ECO:0007669"/>
    <property type="project" value="UniProtKB-KW"/>
</dbReference>
<dbReference type="InterPro" id="IPR011002">
    <property type="entry name" value="FliG_a-hlx"/>
</dbReference>
<dbReference type="GO" id="GO:0071973">
    <property type="term" value="P:bacterial-type flagellum-dependent cell motility"/>
    <property type="evidence" value="ECO:0007669"/>
    <property type="project" value="InterPro"/>
</dbReference>
<comment type="similarity">
    <text evidence="3 11">Belongs to the FliG family.</text>
</comment>
<accession>A0A2P7QPW0</accession>
<keyword evidence="15" id="KW-0282">Flagellum</keyword>
<evidence type="ECO:0000256" key="8">
    <source>
        <dbReference type="ARBA" id="ARBA00023136"/>
    </source>
</evidence>
<keyword evidence="6 11" id="KW-0145">Chemotaxis</keyword>
<evidence type="ECO:0000256" key="1">
    <source>
        <dbReference type="ARBA" id="ARBA00004117"/>
    </source>
</evidence>
<dbReference type="Gene3D" id="1.10.220.30">
    <property type="match status" value="3"/>
</dbReference>
<keyword evidence="8 11" id="KW-0472">Membrane</keyword>
<keyword evidence="9 11" id="KW-0975">Bacterial flagellum</keyword>
<evidence type="ECO:0000259" key="12">
    <source>
        <dbReference type="Pfam" id="PF01706"/>
    </source>
</evidence>
<evidence type="ECO:0000256" key="10">
    <source>
        <dbReference type="ARBA" id="ARBA00025598"/>
    </source>
</evidence>
<feature type="domain" description="Flagellar motor switch protein FliG middle" evidence="13">
    <location>
        <begin position="131"/>
        <end position="202"/>
    </location>
</feature>
<evidence type="ECO:0000259" key="14">
    <source>
        <dbReference type="Pfam" id="PF14842"/>
    </source>
</evidence>
<dbReference type="PANTHER" id="PTHR30534">
    <property type="entry name" value="FLAGELLAR MOTOR SWITCH PROTEIN FLIG"/>
    <property type="match status" value="1"/>
</dbReference>
<comment type="caution">
    <text evidence="15">The sequence shown here is derived from an EMBL/GenBank/DDBJ whole genome shotgun (WGS) entry which is preliminary data.</text>
</comment>
<dbReference type="GO" id="GO:0003774">
    <property type="term" value="F:cytoskeletal motor activity"/>
    <property type="evidence" value="ECO:0007669"/>
    <property type="project" value="InterPro"/>
</dbReference>
<dbReference type="SUPFAM" id="SSF48029">
    <property type="entry name" value="FliG"/>
    <property type="match status" value="2"/>
</dbReference>
<keyword evidence="5 11" id="KW-1003">Cell membrane</keyword>
<evidence type="ECO:0000256" key="7">
    <source>
        <dbReference type="ARBA" id="ARBA00022779"/>
    </source>
</evidence>
<evidence type="ECO:0000256" key="3">
    <source>
        <dbReference type="ARBA" id="ARBA00010299"/>
    </source>
</evidence>
<dbReference type="RefSeq" id="WP_106513569.1">
    <property type="nucleotide sequence ID" value="NZ_PXYI01000004.1"/>
</dbReference>
<dbReference type="Proteomes" id="UP000241167">
    <property type="component" value="Unassembled WGS sequence"/>
</dbReference>
<feature type="domain" description="Flagellar motor switch protein FliG N-terminal" evidence="14">
    <location>
        <begin position="20"/>
        <end position="120"/>
    </location>
</feature>
<keyword evidence="16" id="KW-1185">Reference proteome</keyword>
<keyword evidence="15" id="KW-0969">Cilium</keyword>
<evidence type="ECO:0000313" key="16">
    <source>
        <dbReference type="Proteomes" id="UP000241167"/>
    </source>
</evidence>
<protein>
    <recommendedName>
        <fullName evidence="4 11">Flagellar motor switch protein FliG</fullName>
    </recommendedName>
</protein>
<dbReference type="OrthoDB" id="9780302at2"/>
<evidence type="ECO:0000313" key="15">
    <source>
        <dbReference type="EMBL" id="PSJ39986.1"/>
    </source>
</evidence>
<keyword evidence="7 11" id="KW-0283">Flagellar rotation</keyword>
<dbReference type="InterPro" id="IPR000090">
    <property type="entry name" value="Flg_Motor_Flig"/>
</dbReference>
<dbReference type="InterPro" id="IPR028263">
    <property type="entry name" value="FliG_N"/>
</dbReference>
<evidence type="ECO:0000256" key="6">
    <source>
        <dbReference type="ARBA" id="ARBA00022500"/>
    </source>
</evidence>
<evidence type="ECO:0000256" key="11">
    <source>
        <dbReference type="PIRNR" id="PIRNR003161"/>
    </source>
</evidence>
<evidence type="ECO:0000256" key="2">
    <source>
        <dbReference type="ARBA" id="ARBA00004413"/>
    </source>
</evidence>
<sequence length="347" mass="37629">MAETALAAPGNQEAPAKAKVDGSEAAAILLMLLGDDEAADVLSRLDPQEVQHLGAAMFNVADVSEEQVESVFDLFLGRARARTTIGFGAAPRIRAVMEQALGPERAETVLARITPPTDSRALDSLRWMDARTIVALIEHEHPQIAALVLAHLESPMAADVLQLLPPDAQSDVIHRVATLETVTADALEELERILVREVARTSSTPATARGGAAEAARIMNNTRPGTDQRIIRQLAKVDRKLAQTIEDEMFIFDNLAELDEKNLGTLLRNIESEALVVALKGADETLREKMFRCMSSRAADSIRDEMEARGPMRLAEVIDAQKSVLAVARRLADAGTIMLSGRGEDYV</sequence>
<dbReference type="PIRSF" id="PIRSF003161">
    <property type="entry name" value="FliG"/>
    <property type="match status" value="1"/>
</dbReference>
<evidence type="ECO:0000256" key="4">
    <source>
        <dbReference type="ARBA" id="ARBA00021870"/>
    </source>
</evidence>
<name>A0A2P7QPW0_9SPHN</name>
<evidence type="ECO:0000256" key="5">
    <source>
        <dbReference type="ARBA" id="ARBA00022475"/>
    </source>
</evidence>
<reference evidence="15 16" key="1">
    <citation type="submission" date="2018-03" db="EMBL/GenBank/DDBJ databases">
        <title>The draft genome of Sphingosinicella sp. GL-C-18.</title>
        <authorList>
            <person name="Liu L."/>
            <person name="Li L."/>
            <person name="Liang L."/>
            <person name="Zhang X."/>
            <person name="Wang T."/>
        </authorList>
    </citation>
    <scope>NUCLEOTIDE SEQUENCE [LARGE SCALE GENOMIC DNA]</scope>
    <source>
        <strain evidence="15 16">GL-C-18</strain>
    </source>
</reference>
<comment type="function">
    <text evidence="10 11">FliG is one of three proteins (FliG, FliN, FliM) that forms the rotor-mounted switch complex (C ring), located at the base of the basal body. This complex interacts with the CheY and CheZ chemotaxis proteins, in addition to contacting components of the motor that determine the direction of flagellar rotation.</text>
</comment>
<evidence type="ECO:0000256" key="9">
    <source>
        <dbReference type="ARBA" id="ARBA00023143"/>
    </source>
</evidence>
<dbReference type="GO" id="GO:0009425">
    <property type="term" value="C:bacterial-type flagellum basal body"/>
    <property type="evidence" value="ECO:0007669"/>
    <property type="project" value="UniProtKB-SubCell"/>
</dbReference>
<evidence type="ECO:0000259" key="13">
    <source>
        <dbReference type="Pfam" id="PF14841"/>
    </source>
</evidence>
<dbReference type="EMBL" id="PXYI01000004">
    <property type="protein sequence ID" value="PSJ39986.1"/>
    <property type="molecule type" value="Genomic_DNA"/>
</dbReference>
<dbReference type="Pfam" id="PF14841">
    <property type="entry name" value="FliG_M"/>
    <property type="match status" value="1"/>
</dbReference>
<dbReference type="NCBIfam" id="TIGR00207">
    <property type="entry name" value="fliG"/>
    <property type="match status" value="1"/>
</dbReference>
<keyword evidence="15" id="KW-0966">Cell projection</keyword>
<organism evidence="15 16">
    <name type="scientific">Allosphingosinicella deserti</name>
    <dbReference type="NCBI Taxonomy" id="2116704"/>
    <lineage>
        <taxon>Bacteria</taxon>
        <taxon>Pseudomonadati</taxon>
        <taxon>Pseudomonadota</taxon>
        <taxon>Alphaproteobacteria</taxon>
        <taxon>Sphingomonadales</taxon>
        <taxon>Sphingomonadaceae</taxon>
        <taxon>Allosphingosinicella</taxon>
    </lineage>
</organism>
<keyword evidence="11" id="KW-0997">Cell inner membrane</keyword>
<feature type="domain" description="Flagellar motor switch protein FliG C-terminal" evidence="12">
    <location>
        <begin position="233"/>
        <end position="339"/>
    </location>
</feature>
<comment type="subcellular location">
    <subcellularLocation>
        <location evidence="1 11">Bacterial flagellum basal body</location>
    </subcellularLocation>
    <subcellularLocation>
        <location evidence="11">Cell inner membrane</location>
        <topology evidence="11">Peripheral membrane protein</topology>
        <orientation evidence="11">Cytoplasmic side</orientation>
    </subcellularLocation>
    <subcellularLocation>
        <location evidence="2">Cell membrane</location>
        <topology evidence="2">Peripheral membrane protein</topology>
        <orientation evidence="2">Cytoplasmic side</orientation>
    </subcellularLocation>
</comment>
<dbReference type="InterPro" id="IPR032779">
    <property type="entry name" value="FliG_M"/>
</dbReference>
<dbReference type="Pfam" id="PF14842">
    <property type="entry name" value="FliG_N"/>
    <property type="match status" value="1"/>
</dbReference>
<dbReference type="PANTHER" id="PTHR30534:SF0">
    <property type="entry name" value="FLAGELLAR MOTOR SWITCH PROTEIN FLIG"/>
    <property type="match status" value="1"/>
</dbReference>
<dbReference type="Pfam" id="PF01706">
    <property type="entry name" value="FliG_C"/>
    <property type="match status" value="1"/>
</dbReference>
<dbReference type="InterPro" id="IPR023087">
    <property type="entry name" value="Flg_Motor_Flig_C"/>
</dbReference>
<dbReference type="GO" id="GO:0005886">
    <property type="term" value="C:plasma membrane"/>
    <property type="evidence" value="ECO:0007669"/>
    <property type="project" value="UniProtKB-SubCell"/>
</dbReference>
<proteinExistence type="inferred from homology"/>
<gene>
    <name evidence="15" type="primary">fliG</name>
    <name evidence="15" type="ORF">C7I55_13860</name>
</gene>
<dbReference type="AlphaFoldDB" id="A0A2P7QPW0"/>
<dbReference type="PRINTS" id="PR00954">
    <property type="entry name" value="FLGMOTORFLIG"/>
</dbReference>